<keyword evidence="2" id="KW-1185">Reference proteome</keyword>
<dbReference type="HOGENOM" id="CLU_1515993_0_0_0"/>
<evidence type="ECO:0000313" key="2">
    <source>
        <dbReference type="Proteomes" id="UP000002382"/>
    </source>
</evidence>
<dbReference type="Proteomes" id="UP000002382">
    <property type="component" value="Chromosome"/>
</dbReference>
<dbReference type="PANTHER" id="PTHR34129:SF1">
    <property type="entry name" value="DUF952 DOMAIN-CONTAINING PROTEIN"/>
    <property type="match status" value="1"/>
</dbReference>
<dbReference type="SUPFAM" id="SSF56399">
    <property type="entry name" value="ADP-ribosylation"/>
    <property type="match status" value="1"/>
</dbReference>
<reference evidence="1 2" key="1">
    <citation type="submission" date="2009-06" db="EMBL/GenBank/DDBJ databases">
        <title>Complete sequence of Thermotogales bacterium TBF 19.5.1.</title>
        <authorList>
            <consortium name="US DOE Joint Genome Institute"/>
            <person name="Lucas S."/>
            <person name="Copeland A."/>
            <person name="Lapidus A."/>
            <person name="Glavina del Rio T."/>
            <person name="Tice H."/>
            <person name="Bruce D."/>
            <person name="Goodwin L."/>
            <person name="Pitluck S."/>
            <person name="Chertkov O."/>
            <person name="Brettin T."/>
            <person name="Detter J.C."/>
            <person name="Han C."/>
            <person name="Schmutz J."/>
            <person name="Larimer F."/>
            <person name="Land M."/>
            <person name="Hauser L."/>
            <person name="Kyrpides N."/>
            <person name="Ovchinnikova G."/>
            <person name="Noll K."/>
        </authorList>
    </citation>
    <scope>NUCLEOTIDE SEQUENCE [LARGE SCALE GENOMIC DNA]</scope>
    <source>
        <strain evidence="2">ATCC BAA-1733 / DSM 21960 / TBF 19.5.1</strain>
    </source>
</reference>
<organism evidence="1 2">
    <name type="scientific">Kosmotoga olearia (strain ATCC BAA-1733 / DSM 21960 / TBF 19.5.1)</name>
    <dbReference type="NCBI Taxonomy" id="521045"/>
    <lineage>
        <taxon>Bacteria</taxon>
        <taxon>Thermotogati</taxon>
        <taxon>Thermotogota</taxon>
        <taxon>Thermotogae</taxon>
        <taxon>Kosmotogales</taxon>
        <taxon>Kosmotogaceae</taxon>
        <taxon>Kosmotoga</taxon>
    </lineage>
</organism>
<dbReference type="AlphaFoldDB" id="C5CFM1"/>
<dbReference type="EMBL" id="CP001634">
    <property type="protein sequence ID" value="ACR79439.1"/>
    <property type="molecule type" value="Genomic_DNA"/>
</dbReference>
<dbReference type="InterPro" id="IPR009297">
    <property type="entry name" value="DUF952"/>
</dbReference>
<proteinExistence type="predicted"/>
<reference evidence="1 2" key="2">
    <citation type="journal article" date="2011" name="J. Bacteriol.">
        <title>Genome Sequence of Kosmotoga olearia Strain TBF 19.5.1, a Thermophilic Bacterium with a Wide Growth Temperature Range, Isolated from the Troll B Oil Platform in the North Sea.</title>
        <authorList>
            <person name="Swithers K.S."/>
            <person name="Dipippo J.L."/>
            <person name="Bruce D.C."/>
            <person name="Detter C."/>
            <person name="Tapia R."/>
            <person name="Han S."/>
            <person name="Goodwin L.A."/>
            <person name="Han J."/>
            <person name="Woyke T."/>
            <person name="Pitluck S."/>
            <person name="Pennacchio L."/>
            <person name="Nolan M."/>
            <person name="Mikhailova N."/>
            <person name="Land M.L."/>
            <person name="Nesbo C.L."/>
            <person name="Gogarten J.P."/>
            <person name="Noll K.M."/>
        </authorList>
    </citation>
    <scope>NUCLEOTIDE SEQUENCE [LARGE SCALE GENOMIC DNA]</scope>
    <source>
        <strain evidence="2">ATCC BAA-1733 / DSM 21960 / TBF 19.5.1</strain>
    </source>
</reference>
<protein>
    <recommendedName>
        <fullName evidence="3">DUF952 domain-containing protein</fullName>
    </recommendedName>
</protein>
<dbReference type="Pfam" id="PF06108">
    <property type="entry name" value="DUF952"/>
    <property type="match status" value="1"/>
</dbReference>
<evidence type="ECO:0000313" key="1">
    <source>
        <dbReference type="EMBL" id="ACR79439.1"/>
    </source>
</evidence>
<dbReference type="KEGG" id="kol:Kole_0724"/>
<gene>
    <name evidence="1" type="ordered locus">Kole_0724</name>
</gene>
<name>C5CFM1_KOSOT</name>
<dbReference type="Gene3D" id="3.20.170.20">
    <property type="entry name" value="Protein of unknown function DUF952"/>
    <property type="match status" value="1"/>
</dbReference>
<dbReference type="eggNOG" id="COG3502">
    <property type="taxonomic scope" value="Bacteria"/>
</dbReference>
<sequence>MNLYNTIPVLKPALISSCSLLTYQHTYRILSFGIIVEIEYILSLVFKWIMHDEEGGTLHLIYHIVSEKKWKEALDRGIYLGDTLETEGFIHASEIDQVIEVANTLFAGQKGLVLLVIDRDKLISPIKYEDPGNGDLFPHIYGSLNLDAVVDVVSFEPTADGTFQLPDEIRHVNMNDE</sequence>
<dbReference type="RefSeq" id="WP_015868105.1">
    <property type="nucleotide sequence ID" value="NC_012785.1"/>
</dbReference>
<evidence type="ECO:0008006" key="3">
    <source>
        <dbReference type="Google" id="ProtNLM"/>
    </source>
</evidence>
<dbReference type="PANTHER" id="PTHR34129">
    <property type="entry name" value="BLR1139 PROTEIN"/>
    <property type="match status" value="1"/>
</dbReference>
<accession>C5CFM1</accession>